<reference evidence="2" key="1">
    <citation type="submission" date="2017-06" db="EMBL/GenBank/DDBJ databases">
        <authorList>
            <person name="Varghese N."/>
            <person name="Submissions S."/>
        </authorList>
    </citation>
    <scope>NUCLEOTIDE SEQUENCE [LARGE SCALE GENOMIC DNA]</scope>
    <source>
        <strain evidence="2">NKM1</strain>
    </source>
</reference>
<sequence length="68" mass="7597">MVFIVGLARALLAWGVKAGEPVGDERDQFREPSYINDSLLDQHTTVGLREKRKAGAKPAFLFLAFCKF</sequence>
<evidence type="ECO:0000313" key="2">
    <source>
        <dbReference type="Proteomes" id="UP000198432"/>
    </source>
</evidence>
<protein>
    <submittedName>
        <fullName evidence="1">Uncharacterized protein</fullName>
    </submittedName>
</protein>
<dbReference type="Proteomes" id="UP000198432">
    <property type="component" value="Unassembled WGS sequence"/>
</dbReference>
<organism evidence="1 2">
    <name type="scientific">Pontibacter ummariensis</name>
    <dbReference type="NCBI Taxonomy" id="1610492"/>
    <lineage>
        <taxon>Bacteria</taxon>
        <taxon>Pseudomonadati</taxon>
        <taxon>Bacteroidota</taxon>
        <taxon>Cytophagia</taxon>
        <taxon>Cytophagales</taxon>
        <taxon>Hymenobacteraceae</taxon>
        <taxon>Pontibacter</taxon>
    </lineage>
</organism>
<dbReference type="AlphaFoldDB" id="A0A239C437"/>
<accession>A0A239C437</accession>
<proteinExistence type="predicted"/>
<name>A0A239C437_9BACT</name>
<gene>
    <name evidence="1" type="ORF">SAMN06296052_102321</name>
</gene>
<keyword evidence="2" id="KW-1185">Reference proteome</keyword>
<dbReference type="EMBL" id="FZOQ01000002">
    <property type="protein sequence ID" value="SNS14672.1"/>
    <property type="molecule type" value="Genomic_DNA"/>
</dbReference>
<evidence type="ECO:0000313" key="1">
    <source>
        <dbReference type="EMBL" id="SNS14672.1"/>
    </source>
</evidence>